<dbReference type="InterPro" id="IPR056884">
    <property type="entry name" value="NPHP3-like_N"/>
</dbReference>
<accession>A0ABR1SMJ4</accession>
<dbReference type="Gene3D" id="3.40.50.300">
    <property type="entry name" value="P-loop containing nucleotide triphosphate hydrolases"/>
    <property type="match status" value="1"/>
</dbReference>
<organism evidence="3 4">
    <name type="scientific">Apiospora rasikravindrae</name>
    <dbReference type="NCBI Taxonomy" id="990691"/>
    <lineage>
        <taxon>Eukaryota</taxon>
        <taxon>Fungi</taxon>
        <taxon>Dikarya</taxon>
        <taxon>Ascomycota</taxon>
        <taxon>Pezizomycotina</taxon>
        <taxon>Sordariomycetes</taxon>
        <taxon>Xylariomycetidae</taxon>
        <taxon>Amphisphaeriales</taxon>
        <taxon>Apiosporaceae</taxon>
        <taxon>Apiospora</taxon>
    </lineage>
</organism>
<dbReference type="PANTHER" id="PTHR10039">
    <property type="entry name" value="AMELOGENIN"/>
    <property type="match status" value="1"/>
</dbReference>
<name>A0ABR1SMJ4_9PEZI</name>
<comment type="caution">
    <text evidence="3">The sequence shown here is derived from an EMBL/GenBank/DDBJ whole genome shotgun (WGS) entry which is preliminary data.</text>
</comment>
<evidence type="ECO:0000313" key="4">
    <source>
        <dbReference type="Proteomes" id="UP001444661"/>
    </source>
</evidence>
<proteinExistence type="predicted"/>
<dbReference type="InterPro" id="IPR027417">
    <property type="entry name" value="P-loop_NTPase"/>
</dbReference>
<keyword evidence="1" id="KW-0677">Repeat</keyword>
<protein>
    <recommendedName>
        <fullName evidence="2">Nephrocystin 3-like N-terminal domain-containing protein</fullName>
    </recommendedName>
</protein>
<sequence length="820" mass="92592">MDVRQQDVEPAHRHTFGWILGAEKDYEDSLLPTKVSPFLQWLEGEDPLLWLSGKPGSGKSTLMKFIVTHPALGRILLPYFPGKRLVVVSHYLYERGSESLQKSREGLLRHLLHGILLQCPELSWIVFRLHKATRSFDYQKSWSWRELKEAFKAVLAGKPGDIHIICFVDGLDEYRPMTEMELASLSGDLHDEEEMSDMISDGHQEVADLVLEVARYGCVKLLVSSRPFTVFRNAFSPFGKMELHMLTEADISHYVADRLSGNPLLASLHAGESPFAKEVDREIQAKADGVFLWVRLVLDVFFRRLRQYDTAEELLQRIHEMPPKLGGRSGLYMTMLLNLSPRDRLEAYKYFQILLHASGGLDPLVLSFAMADPRKVFTEPMQAVDPEVLRSRRRFSEDRSLTRTGGLLQAKDRWGGPNDGFVLIREISFIHLTAKEFVSDPDSWRHLLSAAEPPEFDGLLALLRASLMVLKCTTPMQLHEIWYLLRRFLHYASKLENHTASTRPELLLLLDAVMFNFHFHTYNRDEVFEPWSEFQDDTDLSYEDLVARILPRLLQASATLAPTRPHWAVMEPGKVWLPDDKGLVAVAVQGSLFLFLEFLQIQDAAVVSPSSVSTAATVQRLLQSGQSPNQKYEGPAYWPDSTVWEGFLVYGGDCLDNLRSRSGTDETQALSWTLWLDNAALMVHYGADLRARCHIRSLTGDLRYQQRSALFIVALVLWRLGTPRRRHVELLEVIVGKGALLMPHELQTFRTLVTPTNATAPLARDIVRVLAKAEPPVEGAVSGVGADTSQVTPDELIQAISLSLNAVALSDGEYCSSSVD</sequence>
<reference evidence="3 4" key="1">
    <citation type="submission" date="2023-01" db="EMBL/GenBank/DDBJ databases">
        <title>Analysis of 21 Apiospora genomes using comparative genomics revels a genus with tremendous synthesis potential of carbohydrate active enzymes and secondary metabolites.</title>
        <authorList>
            <person name="Sorensen T."/>
        </authorList>
    </citation>
    <scope>NUCLEOTIDE SEQUENCE [LARGE SCALE GENOMIC DNA]</scope>
    <source>
        <strain evidence="3 4">CBS 33761</strain>
    </source>
</reference>
<gene>
    <name evidence="3" type="ORF">PG993_010527</name>
</gene>
<evidence type="ECO:0000256" key="1">
    <source>
        <dbReference type="ARBA" id="ARBA00022737"/>
    </source>
</evidence>
<dbReference type="Proteomes" id="UP001444661">
    <property type="component" value="Unassembled WGS sequence"/>
</dbReference>
<feature type="domain" description="Nephrocystin 3-like N-terminal" evidence="2">
    <location>
        <begin position="37"/>
        <end position="189"/>
    </location>
</feature>
<dbReference type="EMBL" id="JAQQWK010000009">
    <property type="protein sequence ID" value="KAK8035532.1"/>
    <property type="molecule type" value="Genomic_DNA"/>
</dbReference>
<keyword evidence="4" id="KW-1185">Reference proteome</keyword>
<dbReference type="Pfam" id="PF24883">
    <property type="entry name" value="NPHP3_N"/>
    <property type="match status" value="1"/>
</dbReference>
<dbReference type="PANTHER" id="PTHR10039:SF5">
    <property type="entry name" value="NACHT DOMAIN-CONTAINING PROTEIN"/>
    <property type="match status" value="1"/>
</dbReference>
<dbReference type="SUPFAM" id="SSF52540">
    <property type="entry name" value="P-loop containing nucleoside triphosphate hydrolases"/>
    <property type="match status" value="1"/>
</dbReference>
<evidence type="ECO:0000313" key="3">
    <source>
        <dbReference type="EMBL" id="KAK8035532.1"/>
    </source>
</evidence>
<evidence type="ECO:0000259" key="2">
    <source>
        <dbReference type="Pfam" id="PF24883"/>
    </source>
</evidence>